<organism evidence="1">
    <name type="scientific">marine sediment metagenome</name>
    <dbReference type="NCBI Taxonomy" id="412755"/>
    <lineage>
        <taxon>unclassified sequences</taxon>
        <taxon>metagenomes</taxon>
        <taxon>ecological metagenomes</taxon>
    </lineage>
</organism>
<proteinExistence type="predicted"/>
<reference evidence="1" key="1">
    <citation type="journal article" date="2015" name="Nature">
        <title>Complex archaea that bridge the gap between prokaryotes and eukaryotes.</title>
        <authorList>
            <person name="Spang A."/>
            <person name="Saw J.H."/>
            <person name="Jorgensen S.L."/>
            <person name="Zaremba-Niedzwiedzka K."/>
            <person name="Martijn J."/>
            <person name="Lind A.E."/>
            <person name="van Eijk R."/>
            <person name="Schleper C."/>
            <person name="Guy L."/>
            <person name="Ettema T.J."/>
        </authorList>
    </citation>
    <scope>NUCLEOTIDE SEQUENCE</scope>
</reference>
<protein>
    <submittedName>
        <fullName evidence="1">Uncharacterized protein</fullName>
    </submittedName>
</protein>
<accession>A0A0F9SNM3</accession>
<dbReference type="EMBL" id="LAZR01000444">
    <property type="protein sequence ID" value="KKN68599.1"/>
    <property type="molecule type" value="Genomic_DNA"/>
</dbReference>
<dbReference type="AlphaFoldDB" id="A0A0F9SNM3"/>
<sequence length="186" mass="20926">MDERTLNNELEAGNYTPALKPIHREAMLDLVLVWGTLDGALAMLLAHLMEVPYHEAADTIGKQSGSGKLAEMIRLIKQLNSAEKATKFLKKHKKLYERHSKPRNKIAHGHCAGYLLADENFVVFALFERTGEDGLTVDAVPIEEMERATKWGEAFKTFILDMLNRLDSEDQQKRSPKVEGSPTIPL</sequence>
<evidence type="ECO:0000313" key="1">
    <source>
        <dbReference type="EMBL" id="KKN68599.1"/>
    </source>
</evidence>
<comment type="caution">
    <text evidence="1">The sequence shown here is derived from an EMBL/GenBank/DDBJ whole genome shotgun (WGS) entry which is preliminary data.</text>
</comment>
<name>A0A0F9SNM3_9ZZZZ</name>
<gene>
    <name evidence="1" type="ORF">LCGC14_0449600</name>
</gene>